<evidence type="ECO:0000256" key="1">
    <source>
        <dbReference type="SAM" id="SignalP"/>
    </source>
</evidence>
<proteinExistence type="predicted"/>
<reference evidence="4" key="1">
    <citation type="journal article" date="2019" name="Int. J. Syst. Evol. Microbiol.">
        <title>The Global Catalogue of Microorganisms (GCM) 10K type strain sequencing project: providing services to taxonomists for standard genome sequencing and annotation.</title>
        <authorList>
            <consortium name="The Broad Institute Genomics Platform"/>
            <consortium name="The Broad Institute Genome Sequencing Center for Infectious Disease"/>
            <person name="Wu L."/>
            <person name="Ma J."/>
        </authorList>
    </citation>
    <scope>NUCLEOTIDE SEQUENCE [LARGE SCALE GENOMIC DNA]</scope>
    <source>
        <strain evidence="4">CGMCC 1.15339</strain>
    </source>
</reference>
<sequence length="156" mass="18011">MRLTILWLVLLLPIPSWAKPCEKISDLGALIGTWQNVQQKRIIQEQWHQVSDNTFEGSGETYTDQWQHNESLRLLSMPEGIFYLAKVAHNPLPIAFKLTHCDGKSVVFENLEHDFPNKIEYIFIDKQHLTVAVSGQNNKGFTIEFTRLTKPNKKAH</sequence>
<feature type="signal peptide" evidence="1">
    <location>
        <begin position="1"/>
        <end position="18"/>
    </location>
</feature>
<keyword evidence="1" id="KW-0732">Signal</keyword>
<protein>
    <recommendedName>
        <fullName evidence="2">DUF6265 domain-containing protein</fullName>
    </recommendedName>
</protein>
<dbReference type="Pfam" id="PF19780">
    <property type="entry name" value="DUF6265"/>
    <property type="match status" value="1"/>
</dbReference>
<dbReference type="InterPro" id="IPR046232">
    <property type="entry name" value="DUF6265"/>
</dbReference>
<evidence type="ECO:0000259" key="2">
    <source>
        <dbReference type="Pfam" id="PF19780"/>
    </source>
</evidence>
<keyword evidence="4" id="KW-1185">Reference proteome</keyword>
<organism evidence="3 4">
    <name type="scientific">Shewanella inventionis</name>
    <dbReference type="NCBI Taxonomy" id="1738770"/>
    <lineage>
        <taxon>Bacteria</taxon>
        <taxon>Pseudomonadati</taxon>
        <taxon>Pseudomonadota</taxon>
        <taxon>Gammaproteobacteria</taxon>
        <taxon>Alteromonadales</taxon>
        <taxon>Shewanellaceae</taxon>
        <taxon>Shewanella</taxon>
    </lineage>
</organism>
<dbReference type="EMBL" id="BMII01000014">
    <property type="protein sequence ID" value="GGB58805.1"/>
    <property type="molecule type" value="Genomic_DNA"/>
</dbReference>
<comment type="caution">
    <text evidence="3">The sequence shown here is derived from an EMBL/GenBank/DDBJ whole genome shotgun (WGS) entry which is preliminary data.</text>
</comment>
<dbReference type="Proteomes" id="UP000617555">
    <property type="component" value="Unassembled WGS sequence"/>
</dbReference>
<evidence type="ECO:0000313" key="3">
    <source>
        <dbReference type="EMBL" id="GGB58805.1"/>
    </source>
</evidence>
<dbReference type="RefSeq" id="WP_188739154.1">
    <property type="nucleotide sequence ID" value="NZ_BMII01000014.1"/>
</dbReference>
<feature type="chain" id="PRO_5046730620" description="DUF6265 domain-containing protein" evidence="1">
    <location>
        <begin position="19"/>
        <end position="156"/>
    </location>
</feature>
<accession>A0ABQ1J2Z5</accession>
<evidence type="ECO:0000313" key="4">
    <source>
        <dbReference type="Proteomes" id="UP000617555"/>
    </source>
</evidence>
<name>A0ABQ1J2Z5_9GAMM</name>
<feature type="domain" description="DUF6265" evidence="2">
    <location>
        <begin position="30"/>
        <end position="134"/>
    </location>
</feature>
<gene>
    <name evidence="3" type="ORF">GCM10011607_19310</name>
</gene>